<protein>
    <submittedName>
        <fullName evidence="3">Uncharacterized protein</fullName>
    </submittedName>
</protein>
<reference evidence="3" key="1">
    <citation type="submission" date="2022-11" db="UniProtKB">
        <authorList>
            <consortium name="WormBaseParasite"/>
        </authorList>
    </citation>
    <scope>IDENTIFICATION</scope>
</reference>
<evidence type="ECO:0000313" key="3">
    <source>
        <dbReference type="WBParaSite" id="PSAMB.scaffold8135size6575.g31020.t1"/>
    </source>
</evidence>
<dbReference type="WBParaSite" id="PSAMB.scaffold8135size6575.g31020.t1">
    <property type="protein sequence ID" value="PSAMB.scaffold8135size6575.g31020.t1"/>
    <property type="gene ID" value="PSAMB.scaffold8135size6575.g31020"/>
</dbReference>
<evidence type="ECO:0000256" key="1">
    <source>
        <dbReference type="SAM" id="Phobius"/>
    </source>
</evidence>
<keyword evidence="1" id="KW-1133">Transmembrane helix</keyword>
<feature type="transmembrane region" description="Helical" evidence="1">
    <location>
        <begin position="58"/>
        <end position="78"/>
    </location>
</feature>
<keyword evidence="1" id="KW-0812">Transmembrane</keyword>
<proteinExistence type="predicted"/>
<sequence>MAATTTTTEGHGCGGGDGLVGWPVVNRRSGCEIRRRSVACQPVPSMGAVVCRRRRHQLFSYDACVSLSFVVAFFRLVVRSAADAHHRRTAVFRL</sequence>
<keyword evidence="2" id="KW-1185">Reference proteome</keyword>
<keyword evidence="1" id="KW-0472">Membrane</keyword>
<accession>A0A914XH80</accession>
<evidence type="ECO:0000313" key="2">
    <source>
        <dbReference type="Proteomes" id="UP000887566"/>
    </source>
</evidence>
<dbReference type="Proteomes" id="UP000887566">
    <property type="component" value="Unplaced"/>
</dbReference>
<dbReference type="AlphaFoldDB" id="A0A914XH80"/>
<organism evidence="2 3">
    <name type="scientific">Plectus sambesii</name>
    <dbReference type="NCBI Taxonomy" id="2011161"/>
    <lineage>
        <taxon>Eukaryota</taxon>
        <taxon>Metazoa</taxon>
        <taxon>Ecdysozoa</taxon>
        <taxon>Nematoda</taxon>
        <taxon>Chromadorea</taxon>
        <taxon>Plectida</taxon>
        <taxon>Plectina</taxon>
        <taxon>Plectoidea</taxon>
        <taxon>Plectidae</taxon>
        <taxon>Plectus</taxon>
    </lineage>
</organism>
<name>A0A914XH80_9BILA</name>